<evidence type="ECO:0000313" key="8">
    <source>
        <dbReference type="Proteomes" id="UP000747542"/>
    </source>
</evidence>
<dbReference type="GO" id="GO:0046982">
    <property type="term" value="F:protein heterodimerization activity"/>
    <property type="evidence" value="ECO:0007669"/>
    <property type="project" value="InterPro"/>
</dbReference>
<proteinExistence type="predicted"/>
<feature type="compositionally biased region" description="Basic and acidic residues" evidence="5">
    <location>
        <begin position="552"/>
        <end position="564"/>
    </location>
</feature>
<feature type="compositionally biased region" description="Low complexity" evidence="5">
    <location>
        <begin position="671"/>
        <end position="681"/>
    </location>
</feature>
<feature type="compositionally biased region" description="Polar residues" evidence="5">
    <location>
        <begin position="295"/>
        <end position="305"/>
    </location>
</feature>
<feature type="compositionally biased region" description="Basic and acidic residues" evidence="5">
    <location>
        <begin position="824"/>
        <end position="858"/>
    </location>
</feature>
<organism evidence="7 8">
    <name type="scientific">Homarus americanus</name>
    <name type="common">American lobster</name>
    <dbReference type="NCBI Taxonomy" id="6706"/>
    <lineage>
        <taxon>Eukaryota</taxon>
        <taxon>Metazoa</taxon>
        <taxon>Ecdysozoa</taxon>
        <taxon>Arthropoda</taxon>
        <taxon>Crustacea</taxon>
        <taxon>Multicrustacea</taxon>
        <taxon>Malacostraca</taxon>
        <taxon>Eumalacostraca</taxon>
        <taxon>Eucarida</taxon>
        <taxon>Decapoda</taxon>
        <taxon>Pleocyemata</taxon>
        <taxon>Astacidea</taxon>
        <taxon>Nephropoidea</taxon>
        <taxon>Nephropidae</taxon>
        <taxon>Homarus</taxon>
    </lineage>
</organism>
<name>A0A8J5N528_HOMAM</name>
<feature type="compositionally biased region" description="Pro residues" evidence="5">
    <location>
        <begin position="770"/>
        <end position="785"/>
    </location>
</feature>
<reference evidence="7" key="1">
    <citation type="journal article" date="2021" name="Sci. Adv.">
        <title>The American lobster genome reveals insights on longevity, neural, and immune adaptations.</title>
        <authorList>
            <person name="Polinski J.M."/>
            <person name="Zimin A.V."/>
            <person name="Clark K.F."/>
            <person name="Kohn A.B."/>
            <person name="Sadowski N."/>
            <person name="Timp W."/>
            <person name="Ptitsyn A."/>
            <person name="Khanna P."/>
            <person name="Romanova D.Y."/>
            <person name="Williams P."/>
            <person name="Greenwood S.J."/>
            <person name="Moroz L.L."/>
            <person name="Walt D.R."/>
            <person name="Bodnar A.G."/>
        </authorList>
    </citation>
    <scope>NUCLEOTIDE SEQUENCE</scope>
    <source>
        <strain evidence="7">GMGI-L3</strain>
    </source>
</reference>
<feature type="region of interest" description="Disordered" evidence="5">
    <location>
        <begin position="150"/>
        <end position="187"/>
    </location>
</feature>
<evidence type="ECO:0000256" key="3">
    <source>
        <dbReference type="ARBA" id="ARBA00023163"/>
    </source>
</evidence>
<gene>
    <name evidence="7" type="primary">Taf3-L1</name>
    <name evidence="7" type="ORF">Hamer_G020133</name>
</gene>
<feature type="compositionally biased region" description="Basic and acidic residues" evidence="5">
    <location>
        <begin position="718"/>
        <end position="727"/>
    </location>
</feature>
<evidence type="ECO:0000256" key="2">
    <source>
        <dbReference type="ARBA" id="ARBA00023015"/>
    </source>
</evidence>
<feature type="compositionally biased region" description="Basic and acidic residues" evidence="5">
    <location>
        <begin position="629"/>
        <end position="644"/>
    </location>
</feature>
<dbReference type="InterPro" id="IPR009072">
    <property type="entry name" value="Histone-fold"/>
</dbReference>
<feature type="compositionally biased region" description="Low complexity" evidence="5">
    <location>
        <begin position="228"/>
        <end position="237"/>
    </location>
</feature>
<dbReference type="AlphaFoldDB" id="A0A8J5N528"/>
<accession>A0A8J5N528</accession>
<keyword evidence="8" id="KW-1185">Reference proteome</keyword>
<dbReference type="Gene3D" id="1.10.20.10">
    <property type="entry name" value="Histone, subunit A"/>
    <property type="match status" value="1"/>
</dbReference>
<dbReference type="CDD" id="cd22916">
    <property type="entry name" value="HFD_TAF3"/>
    <property type="match status" value="1"/>
</dbReference>
<dbReference type="GO" id="GO:0002039">
    <property type="term" value="F:p53 binding"/>
    <property type="evidence" value="ECO:0007669"/>
    <property type="project" value="TreeGrafter"/>
</dbReference>
<feature type="compositionally biased region" description="Pro residues" evidence="5">
    <location>
        <begin position="325"/>
        <end position="334"/>
    </location>
</feature>
<dbReference type="EMBL" id="JAHLQT010009549">
    <property type="protein sequence ID" value="KAG7173510.1"/>
    <property type="molecule type" value="Genomic_DNA"/>
</dbReference>
<keyword evidence="4" id="KW-0539">Nucleus</keyword>
<feature type="compositionally biased region" description="Basic and acidic residues" evidence="5">
    <location>
        <begin position="787"/>
        <end position="799"/>
    </location>
</feature>
<comment type="caution">
    <text evidence="7">The sequence shown here is derived from an EMBL/GenBank/DDBJ whole genome shotgun (WGS) entry which is preliminary data.</text>
</comment>
<feature type="domain" description="Bromodomain associated" evidence="6">
    <location>
        <begin position="3"/>
        <end position="79"/>
    </location>
</feature>
<sequence>MASQFRNEILKTSVGQICQAIGFHGIYSTPLDVLCDLLHRYMTEVCRLTHRYTEHFGRTEPNLDDLGLAFLDMGISVSELEEYINNVDCPPFPNLLSALPVPRTSNLNFLKPGSREILSRPIHIHEHLPPMYPEKEEEELDVKVNSTLDEAMGEGSSPTLSPQPAVKRSSDSDTSPAKKSKYSLDDEGQPVREIVSVMMTTSGFISSAREGKLPEARCPNIPMATPRSSSPSASGAAGKKKLTVEKLIRQKNNQGGSGRSMPNKPPRPLKVKVKDKSGSKGLKIPKVPLPRPPLHSQTGNANTPGASPIPPKLKMPTPKVSMPKTPNPKPPFPKIPTSKASTPKSTPPKVSTPKNPNPKTSTPKIKVPKPPKTPKSETKKPSTPKSKDPGKEGEPKKVKKEKEPGKKTKESKKEKDPTKKTKENKKDKDGKKEKESKKEKEIKKEKENKKEKEREQALIMALASSSAVTVTSIPAPSKTQEVSVQDKAEGKSKLSIFKRINKGTKDNKEQDRPGERDAQQSRDSSPDLMIDENPARLGQRRLPEELTVIENPSRRFDTSMDDMVRSPGDFSVYQDDMSPPGTPSTPRTPEIPYIPIRKPSEKRKGKEKTKEKRPRKDRSKSPKCGFSPGHREPCDFETPERPKTPEVGLPPEDLGGPSTAPFSIPPFSTAPGFIPPFSRFPFIPPFSGPPPRLGLPHPPIPDLRLPPHTFLPRPPSKRPLEDDHLSPLDDPENLERPLTPRHARDSSPLPVTSHPSPLRSPSPNQMSATPPRPRTPAHHSPPPMPRIKVEKVDKTDKEKKKEHKKEKKEKEKEKDKIKKKKDKKDKEKEKDKSDKKKEKEKTKLEKKEKKVKKEKDDGANVPRITMKLSSTSSSSPPRPSAPRPVDTTPTPKL</sequence>
<evidence type="ECO:0000259" key="6">
    <source>
        <dbReference type="SMART" id="SM00576"/>
    </source>
</evidence>
<feature type="compositionally biased region" description="Low complexity" evidence="5">
    <location>
        <begin position="335"/>
        <end position="365"/>
    </location>
</feature>
<feature type="compositionally biased region" description="Basic and acidic residues" evidence="5">
    <location>
        <begin position="598"/>
        <end position="610"/>
    </location>
</feature>
<keyword evidence="3" id="KW-0804">Transcription</keyword>
<feature type="compositionally biased region" description="Low complexity" evidence="5">
    <location>
        <begin position="463"/>
        <end position="472"/>
    </location>
</feature>
<feature type="compositionally biased region" description="Basic and acidic residues" evidence="5">
    <location>
        <begin position="374"/>
        <end position="456"/>
    </location>
</feature>
<feature type="compositionally biased region" description="Pro residues" evidence="5">
    <location>
        <begin position="682"/>
        <end position="701"/>
    </location>
</feature>
<dbReference type="SMART" id="SM00576">
    <property type="entry name" value="BTP"/>
    <property type="match status" value="1"/>
</dbReference>
<evidence type="ECO:0000256" key="5">
    <source>
        <dbReference type="SAM" id="MobiDB-lite"/>
    </source>
</evidence>
<dbReference type="InterPro" id="IPR006565">
    <property type="entry name" value="BTP"/>
</dbReference>
<dbReference type="PANTHER" id="PTHR46452">
    <property type="entry name" value="TRANSCRIPTION INITIATION FACTOR TFIID SUBUNIT 3"/>
    <property type="match status" value="1"/>
</dbReference>
<feature type="region of interest" description="Disordered" evidence="5">
    <location>
        <begin position="208"/>
        <end position="893"/>
    </location>
</feature>
<dbReference type="Pfam" id="PF07524">
    <property type="entry name" value="Bromo_TP"/>
    <property type="match status" value="1"/>
</dbReference>
<comment type="subcellular location">
    <subcellularLocation>
        <location evidence="1">Nucleus</location>
    </subcellularLocation>
</comment>
<feature type="compositionally biased region" description="Basic and acidic residues" evidence="5">
    <location>
        <begin position="503"/>
        <end position="520"/>
    </location>
</feature>
<keyword evidence="2" id="KW-0805">Transcription regulation</keyword>
<evidence type="ECO:0000256" key="1">
    <source>
        <dbReference type="ARBA" id="ARBA00004123"/>
    </source>
</evidence>
<evidence type="ECO:0000313" key="7">
    <source>
        <dbReference type="EMBL" id="KAG7173510.1"/>
    </source>
</evidence>
<dbReference type="PANTHER" id="PTHR46452:SF1">
    <property type="entry name" value="TRANSCRIPTION INITIATION FACTOR TFIID SUBUNIT 3"/>
    <property type="match status" value="1"/>
</dbReference>
<evidence type="ECO:0000256" key="4">
    <source>
        <dbReference type="ARBA" id="ARBA00023242"/>
    </source>
</evidence>
<dbReference type="GO" id="GO:0005669">
    <property type="term" value="C:transcription factor TFIID complex"/>
    <property type="evidence" value="ECO:0007669"/>
    <property type="project" value="TreeGrafter"/>
</dbReference>
<protein>
    <submittedName>
        <fullName evidence="7">Transcription initiation factor TFIID subunit 3-like 1</fullName>
    </submittedName>
</protein>
<dbReference type="GO" id="GO:0045944">
    <property type="term" value="P:positive regulation of transcription by RNA polymerase II"/>
    <property type="evidence" value="ECO:0007669"/>
    <property type="project" value="TreeGrafter"/>
</dbReference>
<feature type="compositionally biased region" description="Polar residues" evidence="5">
    <location>
        <begin position="749"/>
        <end position="768"/>
    </location>
</feature>
<dbReference type="Proteomes" id="UP000747542">
    <property type="component" value="Unassembled WGS sequence"/>
</dbReference>